<protein>
    <submittedName>
        <fullName evidence="1">Uncharacterized protein</fullName>
    </submittedName>
</protein>
<feature type="non-terminal residue" evidence="1">
    <location>
        <position position="249"/>
    </location>
</feature>
<gene>
    <name evidence="1" type="ORF">S03H2_58083</name>
</gene>
<organism evidence="1">
    <name type="scientific">marine sediment metagenome</name>
    <dbReference type="NCBI Taxonomy" id="412755"/>
    <lineage>
        <taxon>unclassified sequences</taxon>
        <taxon>metagenomes</taxon>
        <taxon>ecological metagenomes</taxon>
    </lineage>
</organism>
<accession>X1K7F9</accession>
<dbReference type="AlphaFoldDB" id="X1K7F9"/>
<dbReference type="EMBL" id="BARU01037253">
    <property type="protein sequence ID" value="GAH86204.1"/>
    <property type="molecule type" value="Genomic_DNA"/>
</dbReference>
<reference evidence="1" key="1">
    <citation type="journal article" date="2014" name="Front. Microbiol.">
        <title>High frequency of phylogenetically diverse reductive dehalogenase-homologous genes in deep subseafloor sedimentary metagenomes.</title>
        <authorList>
            <person name="Kawai M."/>
            <person name="Futagami T."/>
            <person name="Toyoda A."/>
            <person name="Takaki Y."/>
            <person name="Nishi S."/>
            <person name="Hori S."/>
            <person name="Arai W."/>
            <person name="Tsubouchi T."/>
            <person name="Morono Y."/>
            <person name="Uchiyama I."/>
            <person name="Ito T."/>
            <person name="Fujiyama A."/>
            <person name="Inagaki F."/>
            <person name="Takami H."/>
        </authorList>
    </citation>
    <scope>NUCLEOTIDE SEQUENCE</scope>
    <source>
        <strain evidence="1">Expedition CK06-06</strain>
    </source>
</reference>
<name>X1K7F9_9ZZZZ</name>
<proteinExistence type="predicted"/>
<comment type="caution">
    <text evidence="1">The sequence shown here is derived from an EMBL/GenBank/DDBJ whole genome shotgun (WGS) entry which is preliminary data.</text>
</comment>
<sequence>FIKKATLPTNWIPMLYTASWHTAWKLDETVRMMTFNMLQDQGYSDREAGQLAALYHSDYASCPPRTRKALNKVFFTPTFKITMGKLYLNMLEGSIKVVTKGKSATQKEKNLARGALIALGILMGRKLYMQSKGFTETELFRKYVKDTETDEGMKEDVVTFSDPFNIPFRYLGRVKGAFKPQTTNVAEKLLQVVKWDLHPIHRVAIDVVDNYNGTVYNPYDDSKDIAKDIAIYTTGEFVRITKGLLESAK</sequence>
<feature type="non-terminal residue" evidence="1">
    <location>
        <position position="1"/>
    </location>
</feature>
<evidence type="ECO:0000313" key="1">
    <source>
        <dbReference type="EMBL" id="GAH86204.1"/>
    </source>
</evidence>